<evidence type="ECO:0000313" key="5">
    <source>
        <dbReference type="EMBL" id="KAA8902895.1"/>
    </source>
</evidence>
<feature type="region of interest" description="Disordered" evidence="1">
    <location>
        <begin position="557"/>
        <end position="630"/>
    </location>
</feature>
<protein>
    <submittedName>
        <fullName evidence="5">Uncharacterized protein</fullName>
    </submittedName>
</protein>
<dbReference type="Proteomes" id="UP000761534">
    <property type="component" value="Unassembled WGS sequence"/>
</dbReference>
<feature type="region of interest" description="Disordered" evidence="1">
    <location>
        <begin position="824"/>
        <end position="923"/>
    </location>
</feature>
<dbReference type="Pfam" id="PF23317">
    <property type="entry name" value="YVC1_C"/>
    <property type="match status" value="1"/>
</dbReference>
<feature type="transmembrane region" description="Helical" evidence="2">
    <location>
        <begin position="367"/>
        <end position="390"/>
    </location>
</feature>
<comment type="caution">
    <text evidence="5">The sequence shown here is derived from an EMBL/GenBank/DDBJ whole genome shotgun (WGS) entry which is preliminary data.</text>
</comment>
<feature type="region of interest" description="Disordered" evidence="1">
    <location>
        <begin position="954"/>
        <end position="990"/>
    </location>
</feature>
<evidence type="ECO:0000313" key="6">
    <source>
        <dbReference type="Proteomes" id="UP000761534"/>
    </source>
</evidence>
<keyword evidence="2" id="KW-0472">Membrane</keyword>
<dbReference type="PANTHER" id="PTHR35859">
    <property type="entry name" value="NONSELECTIVE CATION CHANNEL PROTEIN"/>
    <property type="match status" value="1"/>
</dbReference>
<name>A0A642UU33_9ASCO</name>
<dbReference type="OrthoDB" id="2373987at2759"/>
<evidence type="ECO:0000259" key="3">
    <source>
        <dbReference type="Pfam" id="PF23190"/>
    </source>
</evidence>
<feature type="transmembrane region" description="Helical" evidence="2">
    <location>
        <begin position="233"/>
        <end position="251"/>
    </location>
</feature>
<feature type="transmembrane region" description="Helical" evidence="2">
    <location>
        <begin position="429"/>
        <end position="448"/>
    </location>
</feature>
<feature type="transmembrane region" description="Helical" evidence="2">
    <location>
        <begin position="263"/>
        <end position="289"/>
    </location>
</feature>
<proteinExistence type="predicted"/>
<dbReference type="InterPro" id="IPR056336">
    <property type="entry name" value="YVC1_C"/>
</dbReference>
<dbReference type="InterPro" id="IPR056337">
    <property type="entry name" value="LHD_YVC1"/>
</dbReference>
<dbReference type="PANTHER" id="PTHR35859:SF4">
    <property type="entry name" value="MEMBRANE CHANNEL PROTEIN, PUTATIVE (AFU_ORTHOLOGUE AFUA_6G11300)-RELATED"/>
    <property type="match status" value="1"/>
</dbReference>
<dbReference type="InterPro" id="IPR052971">
    <property type="entry name" value="TRP_calcium_channel"/>
</dbReference>
<keyword evidence="6" id="KW-1185">Reference proteome</keyword>
<feature type="compositionally biased region" description="Acidic residues" evidence="1">
    <location>
        <begin position="704"/>
        <end position="721"/>
    </location>
</feature>
<feature type="transmembrane region" description="Helical" evidence="2">
    <location>
        <begin position="295"/>
        <end position="317"/>
    </location>
</feature>
<feature type="domain" description="YVC1 N-terminal linker helical" evidence="3">
    <location>
        <begin position="25"/>
        <end position="193"/>
    </location>
</feature>
<dbReference type="AlphaFoldDB" id="A0A642UU33"/>
<dbReference type="VEuPathDB" id="FungiDB:TRICI_005819"/>
<dbReference type="Pfam" id="PF23190">
    <property type="entry name" value="LHD_TRPY1"/>
    <property type="match status" value="1"/>
</dbReference>
<sequence length="990" mass="112743">MDEERQALLPLFTPSILDSIPIYSIVLDTYDMVVSRVDISLKYEQLKSPQVHSFLIRPLVQALREDLSPGTLYALMANMHQFNKESSVNASMTGVMATRAMICEIVAIKLLKDYSDPDDLMNALTYDFYPLANGNTRKEIIPRWQRISTLELSIKAEAKRFLSHPVVIEVLEEIWNGSVMFQSSMHKLHRIKFANEEEVIAHGYGRRGPGIRYRYENASLFKLSRLRVPRYRHFINLGSFAVLLTLYVLVLSRQAGKFSAVELVFWLWSLGFILDEIVGFSDAGFTLYVMSLWNWFDLIILLLLVSYAGCLFASYVYEANQKFLAHMAHDLLATISIFLFPRLFSVLDNYEVFSQMVVSVRRMMVDLAVACLVIIIFSSGFWVAFTMAFARDVFTANKIAYDLLKILFGFTPTVWDSWPHYSVLGRTMLVFYLFVTHFLIMTILIAVLTNSFSAVTTNAHEEHQYLFAVNTITMIKSESSSLFSYTAPLNLLEWAIRPLYYVMPLRNFLVLNRTVIKITHFPVLFIIFVYEKFHLRMMRRKDVQTRNTEVERKKVLKQALDHPKLPQSQAPSPPEGSRQQQQQQERSSGTTPAATVVGGKKGKRLKKTDKQVKRKPQPPSSAKPKVSNDDLLDEVFKRPYKGTVKARPSIRLGSTVGGIDENHNTYGTASYFPGGGGPNTITSEALSDPEETSHRRRRRTFEDFYQDADSENSDGPDVEDDDLRPGFTPQLGARLFHGSPSRGPVDIQQRRKKTYNMDRFLDDSSQTTARRFVSPMNRGRLFSTTSSLIRHGGGNHIALSPTRSTASVLDKQLWQRQLRGIYSFRDPSASKPNPKRPKLSRRHTAQVNPEAAVGQGENDDNEDDYNDLLEAEIEEDDDEDQEDDDDGDDDDDDDDDDDGDDDDDDEQNEILKQLKQSGDVSEEIQGMSRLIMRRMDTLESGFKNLELLLSRLPDLSTSMPPATTVTTGSSTIQPDQYRKDRSSNQTSDTY</sequence>
<reference evidence="5" key="1">
    <citation type="journal article" date="2019" name="G3 (Bethesda)">
        <title>Genome Assemblies of Two Rare Opportunistic Yeast Pathogens: Diutina rugosa (syn. Candida rugosa) and Trichomonascus ciferrii (syn. Candida ciferrii).</title>
        <authorList>
            <person name="Mixao V."/>
            <person name="Saus E."/>
            <person name="Hansen A.P."/>
            <person name="Lass-Florl C."/>
            <person name="Gabaldon T."/>
        </authorList>
    </citation>
    <scope>NUCLEOTIDE SEQUENCE</scope>
    <source>
        <strain evidence="5">CBS 4856</strain>
    </source>
</reference>
<accession>A0A642UU33</accession>
<feature type="compositionally biased region" description="Basic residues" evidence="1">
    <location>
        <begin position="833"/>
        <end position="844"/>
    </location>
</feature>
<feature type="compositionally biased region" description="Acidic residues" evidence="1">
    <location>
        <begin position="857"/>
        <end position="908"/>
    </location>
</feature>
<feature type="compositionally biased region" description="Basic residues" evidence="1">
    <location>
        <begin position="600"/>
        <end position="616"/>
    </location>
</feature>
<keyword evidence="2" id="KW-0812">Transmembrane</keyword>
<evidence type="ECO:0000256" key="1">
    <source>
        <dbReference type="SAM" id="MobiDB-lite"/>
    </source>
</evidence>
<feature type="compositionally biased region" description="Low complexity" evidence="1">
    <location>
        <begin position="575"/>
        <end position="589"/>
    </location>
</feature>
<feature type="transmembrane region" description="Helical" evidence="2">
    <location>
        <begin position="510"/>
        <end position="530"/>
    </location>
</feature>
<evidence type="ECO:0000256" key="2">
    <source>
        <dbReference type="SAM" id="Phobius"/>
    </source>
</evidence>
<feature type="domain" description="Calcium channel YVC1-like C-terminal transmembrane" evidence="4">
    <location>
        <begin position="239"/>
        <end position="536"/>
    </location>
</feature>
<feature type="region of interest" description="Disordered" evidence="1">
    <location>
        <begin position="655"/>
        <end position="721"/>
    </location>
</feature>
<evidence type="ECO:0000259" key="4">
    <source>
        <dbReference type="Pfam" id="PF23317"/>
    </source>
</evidence>
<dbReference type="EMBL" id="SWFS01000456">
    <property type="protein sequence ID" value="KAA8902895.1"/>
    <property type="molecule type" value="Genomic_DNA"/>
</dbReference>
<keyword evidence="2" id="KW-1133">Transmembrane helix</keyword>
<feature type="compositionally biased region" description="Polar residues" evidence="1">
    <location>
        <begin position="959"/>
        <end position="974"/>
    </location>
</feature>
<gene>
    <name evidence="5" type="ORF">TRICI_005819</name>
</gene>
<organism evidence="5 6">
    <name type="scientific">Trichomonascus ciferrii</name>
    <dbReference type="NCBI Taxonomy" id="44093"/>
    <lineage>
        <taxon>Eukaryota</taxon>
        <taxon>Fungi</taxon>
        <taxon>Dikarya</taxon>
        <taxon>Ascomycota</taxon>
        <taxon>Saccharomycotina</taxon>
        <taxon>Dipodascomycetes</taxon>
        <taxon>Dipodascales</taxon>
        <taxon>Trichomonascaceae</taxon>
        <taxon>Trichomonascus</taxon>
        <taxon>Trichomonascus ciferrii complex</taxon>
    </lineage>
</organism>